<dbReference type="Pfam" id="PF08241">
    <property type="entry name" value="Methyltransf_11"/>
    <property type="match status" value="1"/>
</dbReference>
<dbReference type="RefSeq" id="WP_261970998.1">
    <property type="nucleotide sequence ID" value="NZ_JAHHZF010000013.1"/>
</dbReference>
<dbReference type="GO" id="GO:0032259">
    <property type="term" value="P:methylation"/>
    <property type="evidence" value="ECO:0007669"/>
    <property type="project" value="UniProtKB-KW"/>
</dbReference>
<sequence length="231" mass="25142">MTSVSPTPACTVCGGTVFSPGPAGRMSESGKPPHCARCGSLERHRANRALFQHLPIGVLSWRRGLQFSPDVALAPSWFASLEVSVYGGQNSLDLQKIDRPDEAYDFISLSHVLEFVPDDRASFRELTRILSPAGLIHLVVSRPLSREFSQDFETATGVHQYFHLYGRDFAVRFGLAEAGLHLLIVQTADPVTGDTEAVHLIAKSAAVLAAVGAYLREDSRYRSLQRPAPGA</sequence>
<dbReference type="EMBL" id="JAHHZF010000013">
    <property type="protein sequence ID" value="MBT9292493.1"/>
    <property type="molecule type" value="Genomic_DNA"/>
</dbReference>
<gene>
    <name evidence="2" type="ORF">KL771_23735</name>
</gene>
<dbReference type="GO" id="GO:0008757">
    <property type="term" value="F:S-adenosylmethionine-dependent methyltransferase activity"/>
    <property type="evidence" value="ECO:0007669"/>
    <property type="project" value="InterPro"/>
</dbReference>
<evidence type="ECO:0000313" key="3">
    <source>
        <dbReference type="Proteomes" id="UP000766595"/>
    </source>
</evidence>
<dbReference type="AlphaFoldDB" id="A0A947D8T1"/>
<dbReference type="Gene3D" id="3.40.50.150">
    <property type="entry name" value="Vaccinia Virus protein VP39"/>
    <property type="match status" value="1"/>
</dbReference>
<accession>A0A947D8T1</accession>
<dbReference type="Proteomes" id="UP000766595">
    <property type="component" value="Unassembled WGS sequence"/>
</dbReference>
<keyword evidence="2" id="KW-0808">Transferase</keyword>
<organism evidence="2 3">
    <name type="scientific">Prosthecodimorpha staleyi</name>
    <dbReference type="NCBI Taxonomy" id="2840188"/>
    <lineage>
        <taxon>Bacteria</taxon>
        <taxon>Pseudomonadati</taxon>
        <taxon>Pseudomonadota</taxon>
        <taxon>Alphaproteobacteria</taxon>
        <taxon>Hyphomicrobiales</taxon>
        <taxon>Ancalomicrobiaceae</taxon>
        <taxon>Prosthecodimorpha</taxon>
    </lineage>
</organism>
<keyword evidence="3" id="KW-1185">Reference proteome</keyword>
<dbReference type="SUPFAM" id="SSF53335">
    <property type="entry name" value="S-adenosyl-L-methionine-dependent methyltransferases"/>
    <property type="match status" value="1"/>
</dbReference>
<dbReference type="InterPro" id="IPR013216">
    <property type="entry name" value="Methyltransf_11"/>
</dbReference>
<evidence type="ECO:0000313" key="2">
    <source>
        <dbReference type="EMBL" id="MBT9292493.1"/>
    </source>
</evidence>
<comment type="caution">
    <text evidence="2">The sequence shown here is derived from an EMBL/GenBank/DDBJ whole genome shotgun (WGS) entry which is preliminary data.</text>
</comment>
<protein>
    <submittedName>
        <fullName evidence="2">Methyltransferase domain-containing protein</fullName>
    </submittedName>
</protein>
<keyword evidence="2" id="KW-0489">Methyltransferase</keyword>
<proteinExistence type="predicted"/>
<dbReference type="InterPro" id="IPR029063">
    <property type="entry name" value="SAM-dependent_MTases_sf"/>
</dbReference>
<name>A0A947D8T1_9HYPH</name>
<reference evidence="2 3" key="1">
    <citation type="submission" date="2021-06" db="EMBL/GenBank/DDBJ databases">
        <authorList>
            <person name="Grouzdev D.S."/>
            <person name="Koziaeva V."/>
        </authorList>
    </citation>
    <scope>NUCLEOTIDE SEQUENCE [LARGE SCALE GENOMIC DNA]</scope>
    <source>
        <strain evidence="2 3">22</strain>
    </source>
</reference>
<evidence type="ECO:0000259" key="1">
    <source>
        <dbReference type="Pfam" id="PF08241"/>
    </source>
</evidence>
<feature type="domain" description="Methyltransferase type 11" evidence="1">
    <location>
        <begin position="93"/>
        <end position="136"/>
    </location>
</feature>